<dbReference type="AlphaFoldDB" id="A0A3L8SQQ2"/>
<dbReference type="Proteomes" id="UP000276834">
    <property type="component" value="Unassembled WGS sequence"/>
</dbReference>
<gene>
    <name evidence="1" type="ORF">DV515_00004708</name>
</gene>
<reference evidence="1 2" key="1">
    <citation type="journal article" date="2018" name="Proc. R. Soc. B">
        <title>A non-coding region near Follistatin controls head colour polymorphism in the Gouldian finch.</title>
        <authorList>
            <person name="Toomey M.B."/>
            <person name="Marques C.I."/>
            <person name="Andrade P."/>
            <person name="Araujo P.M."/>
            <person name="Sabatino S."/>
            <person name="Gazda M.A."/>
            <person name="Afonso S."/>
            <person name="Lopes R.J."/>
            <person name="Corbo J.C."/>
            <person name="Carneiro M."/>
        </authorList>
    </citation>
    <scope>NUCLEOTIDE SEQUENCE [LARGE SCALE GENOMIC DNA]</scope>
    <source>
        <strain evidence="1">Red01</strain>
        <tissue evidence="1">Muscle</tissue>
    </source>
</reference>
<name>A0A3L8SQQ2_CHLGU</name>
<sequence>MVKPYPAGPAVLPRGSVFVRGSEGGWLSILLSLDSCCRDADLAAGAETRPRFNPAPQDFSSLATSCLCAIDSSKRMLGHW</sequence>
<organism evidence="1 2">
    <name type="scientific">Chloebia gouldiae</name>
    <name type="common">Gouldian finch</name>
    <name type="synonym">Erythrura gouldiae</name>
    <dbReference type="NCBI Taxonomy" id="44316"/>
    <lineage>
        <taxon>Eukaryota</taxon>
        <taxon>Metazoa</taxon>
        <taxon>Chordata</taxon>
        <taxon>Craniata</taxon>
        <taxon>Vertebrata</taxon>
        <taxon>Euteleostomi</taxon>
        <taxon>Archelosauria</taxon>
        <taxon>Archosauria</taxon>
        <taxon>Dinosauria</taxon>
        <taxon>Saurischia</taxon>
        <taxon>Theropoda</taxon>
        <taxon>Coelurosauria</taxon>
        <taxon>Aves</taxon>
        <taxon>Neognathae</taxon>
        <taxon>Neoaves</taxon>
        <taxon>Telluraves</taxon>
        <taxon>Australaves</taxon>
        <taxon>Passeriformes</taxon>
        <taxon>Passeroidea</taxon>
        <taxon>Passeridae</taxon>
        <taxon>Chloebia</taxon>
    </lineage>
</organism>
<accession>A0A3L8SQQ2</accession>
<protein>
    <submittedName>
        <fullName evidence="1">Uncharacterized protein</fullName>
    </submittedName>
</protein>
<keyword evidence="2" id="KW-1185">Reference proteome</keyword>
<comment type="caution">
    <text evidence="1">The sequence shown here is derived from an EMBL/GenBank/DDBJ whole genome shotgun (WGS) entry which is preliminary data.</text>
</comment>
<evidence type="ECO:0000313" key="2">
    <source>
        <dbReference type="Proteomes" id="UP000276834"/>
    </source>
</evidence>
<dbReference type="EMBL" id="QUSF01000010">
    <property type="protein sequence ID" value="RLW05688.1"/>
    <property type="molecule type" value="Genomic_DNA"/>
</dbReference>
<evidence type="ECO:0000313" key="1">
    <source>
        <dbReference type="EMBL" id="RLW05688.1"/>
    </source>
</evidence>
<proteinExistence type="predicted"/>